<dbReference type="EMBL" id="FOLT01000001">
    <property type="protein sequence ID" value="SFB90416.1"/>
    <property type="molecule type" value="Genomic_DNA"/>
</dbReference>
<name>A0A1I1EUT9_9LACT</name>
<dbReference type="OrthoDB" id="9875210at2"/>
<evidence type="ECO:0000313" key="1">
    <source>
        <dbReference type="EMBL" id="SFB90416.1"/>
    </source>
</evidence>
<reference evidence="2" key="1">
    <citation type="submission" date="2016-10" db="EMBL/GenBank/DDBJ databases">
        <authorList>
            <person name="Varghese N."/>
            <person name="Submissions S."/>
        </authorList>
    </citation>
    <scope>NUCLEOTIDE SEQUENCE [LARGE SCALE GENOMIC DNA]</scope>
    <source>
        <strain evidence="2">DSM 23664</strain>
    </source>
</reference>
<gene>
    <name evidence="1" type="ORF">SAMN04488102_101348</name>
</gene>
<proteinExistence type="predicted"/>
<organism evidence="1 2">
    <name type="scientific">Alkalibacterium subtropicum</name>
    <dbReference type="NCBI Taxonomy" id="753702"/>
    <lineage>
        <taxon>Bacteria</taxon>
        <taxon>Bacillati</taxon>
        <taxon>Bacillota</taxon>
        <taxon>Bacilli</taxon>
        <taxon>Lactobacillales</taxon>
        <taxon>Carnobacteriaceae</taxon>
        <taxon>Alkalibacterium</taxon>
    </lineage>
</organism>
<keyword evidence="2" id="KW-1185">Reference proteome</keyword>
<dbReference type="AlphaFoldDB" id="A0A1I1EUT9"/>
<dbReference type="Proteomes" id="UP000199612">
    <property type="component" value="Unassembled WGS sequence"/>
</dbReference>
<accession>A0A1I1EUT9</accession>
<evidence type="ECO:0000313" key="2">
    <source>
        <dbReference type="Proteomes" id="UP000199612"/>
    </source>
</evidence>
<protein>
    <submittedName>
        <fullName evidence="1">Uncharacterized protein</fullName>
    </submittedName>
</protein>
<dbReference type="RefSeq" id="WP_091528144.1">
    <property type="nucleotide sequence ID" value="NZ_FOLT01000001.1"/>
</dbReference>
<dbReference type="STRING" id="753702.SAMN04488102_101348"/>
<sequence length="107" mass="12606">MDTFTNFIKREPYLKSKLKEEVEIDGVTRYKNEHVVYLNAKGEFEGKIIGFYEVSALVRDQTTREITCVNFKNLIDPDTDKRYKKAKNKYGRHGMKLTPTIERVKVK</sequence>